<dbReference type="PANTHER" id="PTHR43611">
    <property type="entry name" value="ALPHA-D-GLUCOSE 1-PHOSPHATE PHOSPHATASE"/>
    <property type="match status" value="1"/>
</dbReference>
<dbReference type="CDD" id="cd02603">
    <property type="entry name" value="HAD_sEH-N_like"/>
    <property type="match status" value="1"/>
</dbReference>
<dbReference type="SUPFAM" id="SSF56784">
    <property type="entry name" value="HAD-like"/>
    <property type="match status" value="1"/>
</dbReference>
<dbReference type="InterPro" id="IPR007110">
    <property type="entry name" value="Ig-like_dom"/>
</dbReference>
<sequence>MPVGWYIIIGKNCTRRWMIMIKTVVFDIGRVLIGFEWFPYLHELYDGRYEDPDRLVEKVTEATFHSPRWSSLDRGLLDGERIMQQCVAAAPDIAVPIREAFENVGKCTERTDYAIPWIKELKDEGFQVLYLSNYSKYVSTRSSHALDFIPYMDGGVFSCDVNWIKPEREIFNILLKKYNLKAEECVFLDDNKNNIEAASAMGFNTIPFEYYQQAHGELMSLLDAFNRTNREQENR</sequence>
<evidence type="ECO:0000313" key="2">
    <source>
        <dbReference type="EMBL" id="MST68973.1"/>
    </source>
</evidence>
<feature type="domain" description="Ig-like" evidence="1">
    <location>
        <begin position="67"/>
        <end position="171"/>
    </location>
</feature>
<dbReference type="SFLD" id="SFLDG01129">
    <property type="entry name" value="C1.5:_HAD__Beta-PGM__Phosphata"/>
    <property type="match status" value="1"/>
</dbReference>
<dbReference type="Gene3D" id="3.40.50.1000">
    <property type="entry name" value="HAD superfamily/HAD-like"/>
    <property type="match status" value="1"/>
</dbReference>
<dbReference type="PROSITE" id="PS50835">
    <property type="entry name" value="IG_LIKE"/>
    <property type="match status" value="1"/>
</dbReference>
<dbReference type="NCBIfam" id="TIGR01509">
    <property type="entry name" value="HAD-SF-IA-v3"/>
    <property type="match status" value="1"/>
</dbReference>
<dbReference type="PANTHER" id="PTHR43611:SF3">
    <property type="entry name" value="FLAVIN MONONUCLEOTIDE HYDROLASE 1, CHLOROPLATIC"/>
    <property type="match status" value="1"/>
</dbReference>
<dbReference type="Gene3D" id="1.10.150.240">
    <property type="entry name" value="Putative phosphatase, domain 2"/>
    <property type="match status" value="1"/>
</dbReference>
<proteinExistence type="predicted"/>
<dbReference type="InterPro" id="IPR006439">
    <property type="entry name" value="HAD-SF_hydro_IA"/>
</dbReference>
<name>A0A6A8M823_9FIRM</name>
<dbReference type="InterPro" id="IPR023198">
    <property type="entry name" value="PGP-like_dom2"/>
</dbReference>
<dbReference type="SFLD" id="SFLDS00003">
    <property type="entry name" value="Haloacid_Dehalogenase"/>
    <property type="match status" value="1"/>
</dbReference>
<comment type="caution">
    <text evidence="2">The sequence shown here is derived from an EMBL/GenBank/DDBJ whole genome shotgun (WGS) entry which is preliminary data.</text>
</comment>
<dbReference type="InterPro" id="IPR036412">
    <property type="entry name" value="HAD-like_sf"/>
</dbReference>
<organism evidence="2">
    <name type="scientific">Baileyella intestinalis</name>
    <dbReference type="NCBI Taxonomy" id="2606709"/>
    <lineage>
        <taxon>Bacteria</taxon>
        <taxon>Bacillati</taxon>
        <taxon>Bacillota</taxon>
        <taxon>Clostridia</taxon>
        <taxon>Peptostreptococcales</taxon>
        <taxon>Anaerovoracaceae</taxon>
        <taxon>Baileyella</taxon>
    </lineage>
</organism>
<accession>A0A6A8M823</accession>
<dbReference type="EMBL" id="VUNB01000004">
    <property type="protein sequence ID" value="MST68973.1"/>
    <property type="molecule type" value="Genomic_DNA"/>
</dbReference>
<evidence type="ECO:0000259" key="1">
    <source>
        <dbReference type="PROSITE" id="PS50835"/>
    </source>
</evidence>
<protein>
    <submittedName>
        <fullName evidence="2">HAD family phosphatase</fullName>
    </submittedName>
</protein>
<dbReference type="InterPro" id="IPR023214">
    <property type="entry name" value="HAD_sf"/>
</dbReference>
<dbReference type="Pfam" id="PF00702">
    <property type="entry name" value="Hydrolase"/>
    <property type="match status" value="1"/>
</dbReference>
<dbReference type="AlphaFoldDB" id="A0A6A8M823"/>
<reference evidence="2" key="1">
    <citation type="submission" date="2019-09" db="EMBL/GenBank/DDBJ databases">
        <title>In-depth cultivation of the pig gut microbiome towards novel bacterial diversity and tailored functional studies.</title>
        <authorList>
            <person name="Wylensek D."/>
            <person name="Hitch T.C.A."/>
            <person name="Clavel T."/>
        </authorList>
    </citation>
    <scope>NUCLEOTIDE SEQUENCE</scope>
    <source>
        <strain evidence="2">RF-744-FAT-WT-3</strain>
    </source>
</reference>
<gene>
    <name evidence="2" type="ORF">FYJ66_05135</name>
</gene>